<gene>
    <name evidence="2" type="ORF">A5888_001410</name>
    <name evidence="3" type="ORF">A5888_002647</name>
</gene>
<dbReference type="NCBIfam" id="TIGR01671">
    <property type="entry name" value="phage_TIGR01671"/>
    <property type="match status" value="1"/>
</dbReference>
<sequence length="126" mass="14517">MREIKFRAFVKDTKKMFPVHSLEFSSLEEQPVEVSGCGNVDCGTCTDFYELEQVELMQYTGTKDKNDVEIYEKDYVRFGGIIALVVWSDKYCQFRLDDGTATISLNIHHKSDYEVIGNICENPELL</sequence>
<name>A0A242K7Z5_9ENTE</name>
<dbReference type="EMBL" id="CP147247">
    <property type="protein sequence ID" value="WYJ90879.1"/>
    <property type="molecule type" value="Genomic_DNA"/>
</dbReference>
<evidence type="ECO:0000313" key="2">
    <source>
        <dbReference type="EMBL" id="OTP17272.1"/>
    </source>
</evidence>
<reference evidence="3" key="2">
    <citation type="submission" date="2017-05" db="EMBL/GenBank/DDBJ databases">
        <authorList>
            <consortium name="The Broad Institute Genomics Platform"/>
            <consortium name="The Broad Institute Genomic Center for Infectious Diseases"/>
            <person name="Earl A."/>
            <person name="Manson A."/>
            <person name="Schwartman J."/>
            <person name="Gilmore M."/>
            <person name="Abouelleil A."/>
            <person name="Cao P."/>
            <person name="Chapman S."/>
            <person name="Cusick C."/>
            <person name="Shea T."/>
            <person name="Young S."/>
            <person name="Neafsey D."/>
            <person name="Nusbaum C."/>
            <person name="Birren B."/>
        </authorList>
    </citation>
    <scope>NUCLEOTIDE SEQUENCE</scope>
    <source>
        <strain evidence="3">9E7_DIV0242</strain>
    </source>
</reference>
<dbReference type="InterPro" id="IPR010024">
    <property type="entry name" value="CHP16711"/>
</dbReference>
<accession>A0A242K7Z5</accession>
<organism evidence="2">
    <name type="scientific">Candidatus Enterococcus clewellii</name>
    <dbReference type="NCBI Taxonomy" id="1834193"/>
    <lineage>
        <taxon>Bacteria</taxon>
        <taxon>Bacillati</taxon>
        <taxon>Bacillota</taxon>
        <taxon>Bacilli</taxon>
        <taxon>Lactobacillales</taxon>
        <taxon>Enterococcaceae</taxon>
        <taxon>Enterococcus</taxon>
    </lineage>
</organism>
<proteinExistence type="predicted"/>
<dbReference type="Gene3D" id="2.30.30.290">
    <property type="entry name" value="YopX-like domains"/>
    <property type="match status" value="1"/>
</dbReference>
<dbReference type="SUPFAM" id="SSF159006">
    <property type="entry name" value="YopX-like"/>
    <property type="match status" value="1"/>
</dbReference>
<evidence type="ECO:0000313" key="4">
    <source>
        <dbReference type="Proteomes" id="UP000195141"/>
    </source>
</evidence>
<dbReference type="RefSeq" id="WP_086348514.1">
    <property type="nucleotide sequence ID" value="NZ_CP147247.1"/>
</dbReference>
<dbReference type="Pfam" id="PF09643">
    <property type="entry name" value="YopX"/>
    <property type="match status" value="1"/>
</dbReference>
<dbReference type="InterPro" id="IPR023385">
    <property type="entry name" value="YopX-like_C"/>
</dbReference>
<dbReference type="InterPro" id="IPR019096">
    <property type="entry name" value="YopX_protein"/>
</dbReference>
<dbReference type="OrthoDB" id="1809393at2"/>
<evidence type="ECO:0000259" key="1">
    <source>
        <dbReference type="Pfam" id="PF09643"/>
    </source>
</evidence>
<keyword evidence="4" id="KW-1185">Reference proteome</keyword>
<dbReference type="AlphaFoldDB" id="A0A242K7Z5"/>
<dbReference type="EMBL" id="NGMM01000002">
    <property type="protein sequence ID" value="OTP17272.1"/>
    <property type="molecule type" value="Genomic_DNA"/>
</dbReference>
<protein>
    <recommendedName>
        <fullName evidence="1">YopX protein domain-containing protein</fullName>
    </recommendedName>
</protein>
<evidence type="ECO:0000313" key="3">
    <source>
        <dbReference type="EMBL" id="WYJ90879.1"/>
    </source>
</evidence>
<reference evidence="3" key="3">
    <citation type="submission" date="2024-03" db="EMBL/GenBank/DDBJ databases">
        <title>The Genome Sequence of Enterococcus sp. DIV0242b.</title>
        <authorList>
            <consortium name="The Broad Institute Genomics Platform"/>
            <consortium name="The Broad Institute Microbial Omics Core"/>
            <consortium name="The Broad Institute Genomic Center for Infectious Diseases"/>
            <person name="Earl A."/>
            <person name="Manson A."/>
            <person name="Gilmore M."/>
            <person name="Schwartman J."/>
            <person name="Shea T."/>
            <person name="Abouelleil A."/>
            <person name="Cao P."/>
            <person name="Chapman S."/>
            <person name="Cusick C."/>
            <person name="Young S."/>
            <person name="Neafsey D."/>
            <person name="Nusbaum C."/>
            <person name="Birren B."/>
        </authorList>
    </citation>
    <scope>NUCLEOTIDE SEQUENCE</scope>
    <source>
        <strain evidence="3">9E7_DIV0242</strain>
    </source>
</reference>
<feature type="domain" description="YopX protein" evidence="1">
    <location>
        <begin position="5"/>
        <end position="126"/>
    </location>
</feature>
<reference evidence="2" key="1">
    <citation type="submission" date="2017-05" db="EMBL/GenBank/DDBJ databases">
        <title>The Genome Sequence of Enterococcus sp. 9E7_DIV0242.</title>
        <authorList>
            <consortium name="The Broad Institute Genomics Platform"/>
            <consortium name="The Broad Institute Genomic Center for Infectious Diseases"/>
            <person name="Earl A."/>
            <person name="Manson A."/>
            <person name="Schwartman J."/>
            <person name="Gilmore M."/>
            <person name="Abouelleil A."/>
            <person name="Cao P."/>
            <person name="Chapman S."/>
            <person name="Cusick C."/>
            <person name="Shea T."/>
            <person name="Young S."/>
            <person name="Neafsey D."/>
            <person name="Nusbaum C."/>
            <person name="Birren B."/>
        </authorList>
    </citation>
    <scope>NUCLEOTIDE SEQUENCE [LARGE SCALE GENOMIC DNA]</scope>
    <source>
        <strain evidence="2">9E7_DIV0242</strain>
    </source>
</reference>
<dbReference type="Proteomes" id="UP000195141">
    <property type="component" value="Chromosome"/>
</dbReference>